<feature type="domain" description="C2HC/C3H-type" evidence="8">
    <location>
        <begin position="109"/>
        <end position="138"/>
    </location>
</feature>
<evidence type="ECO:0000256" key="5">
    <source>
        <dbReference type="ARBA" id="ARBA00022833"/>
    </source>
</evidence>
<keyword evidence="2" id="KW-0479">Metal-binding</keyword>
<feature type="domain" description="C2HC/C3H-type" evidence="8">
    <location>
        <begin position="10"/>
        <end position="39"/>
    </location>
</feature>
<feature type="region of interest" description="Disordered" evidence="7">
    <location>
        <begin position="135"/>
        <end position="254"/>
    </location>
</feature>
<comment type="similarity">
    <text evidence="1">Belongs to the ZC2HC1 family.</text>
</comment>
<accession>A0A8R1TS20</accession>
<evidence type="ECO:0000256" key="2">
    <source>
        <dbReference type="ARBA" id="ARBA00022723"/>
    </source>
</evidence>
<keyword evidence="5" id="KW-0862">Zinc</keyword>
<dbReference type="PANTHER" id="PTHR13555">
    <property type="entry name" value="C2H2 ZINC FINGER CGI-62-RELATED"/>
    <property type="match status" value="1"/>
</dbReference>
<dbReference type="InterPro" id="IPR026319">
    <property type="entry name" value="ZC2HC1A/B-like"/>
</dbReference>
<reference evidence="10" key="1">
    <citation type="submission" date="2013-10" db="EMBL/GenBank/DDBJ databases">
        <title>Genome sequencing of Onchocerca volvulus.</title>
        <authorList>
            <person name="Cotton J."/>
            <person name="Tsai J."/>
            <person name="Stanley E."/>
            <person name="Tracey A."/>
            <person name="Holroyd N."/>
            <person name="Lustigman S."/>
            <person name="Berriman M."/>
        </authorList>
    </citation>
    <scope>NUCLEOTIDE SEQUENCE</scope>
</reference>
<evidence type="ECO:0000256" key="3">
    <source>
        <dbReference type="ARBA" id="ARBA00022737"/>
    </source>
</evidence>
<evidence type="ECO:0000256" key="4">
    <source>
        <dbReference type="ARBA" id="ARBA00022771"/>
    </source>
</evidence>
<evidence type="ECO:0000256" key="1">
    <source>
        <dbReference type="ARBA" id="ARBA00010843"/>
    </source>
</evidence>
<dbReference type="PANTHER" id="PTHR13555:SF25">
    <property type="entry name" value="ZINC FINGER C2HC DOMAIN-CONTAINING PROTEIN 1A"/>
    <property type="match status" value="1"/>
</dbReference>
<dbReference type="InterPro" id="IPR049899">
    <property type="entry name" value="Znf_C2HC_C3H"/>
</dbReference>
<dbReference type="EMBL" id="CMVM020000079">
    <property type="status" value="NOT_ANNOTATED_CDS"/>
    <property type="molecule type" value="Genomic_DNA"/>
</dbReference>
<keyword evidence="10" id="KW-1185">Reference proteome</keyword>
<feature type="compositionally biased region" description="Low complexity" evidence="7">
    <location>
        <begin position="223"/>
        <end position="233"/>
    </location>
</feature>
<name>A0A8R1TS20_ONCVO</name>
<dbReference type="GO" id="GO:0008270">
    <property type="term" value="F:zinc ion binding"/>
    <property type="evidence" value="ECO:0007669"/>
    <property type="project" value="UniProtKB-KW"/>
</dbReference>
<evidence type="ECO:0000256" key="7">
    <source>
        <dbReference type="SAM" id="MobiDB-lite"/>
    </source>
</evidence>
<dbReference type="EnsemblMetazoa" id="OVOC3201.1">
    <property type="protein sequence ID" value="OVOC3201.1"/>
    <property type="gene ID" value="WBGene00240010"/>
</dbReference>
<feature type="compositionally biased region" description="Basic and acidic residues" evidence="7">
    <location>
        <begin position="189"/>
        <end position="222"/>
    </location>
</feature>
<dbReference type="Proteomes" id="UP000024404">
    <property type="component" value="Unassembled WGS sequence"/>
</dbReference>
<dbReference type="PROSITE" id="PS52027">
    <property type="entry name" value="ZF_C2HC_C3H"/>
    <property type="match status" value="2"/>
</dbReference>
<dbReference type="AlphaFoldDB" id="A0A8R1TS20"/>
<dbReference type="Pfam" id="PF13913">
    <property type="entry name" value="zf-C2HC_2"/>
    <property type="match status" value="2"/>
</dbReference>
<dbReference type="OMA" id="EANDCHR"/>
<keyword evidence="3" id="KW-0677">Repeat</keyword>
<evidence type="ECO:0000256" key="6">
    <source>
        <dbReference type="PROSITE-ProRule" id="PRU01371"/>
    </source>
</evidence>
<reference evidence="9" key="2">
    <citation type="submission" date="2022-06" db="UniProtKB">
        <authorList>
            <consortium name="EnsemblMetazoa"/>
        </authorList>
    </citation>
    <scope>IDENTIFICATION</scope>
</reference>
<dbReference type="Gene3D" id="3.30.160.60">
    <property type="entry name" value="Classic Zinc Finger"/>
    <property type="match status" value="2"/>
</dbReference>
<keyword evidence="4 6" id="KW-0863">Zinc-finger</keyword>
<evidence type="ECO:0000313" key="10">
    <source>
        <dbReference type="Proteomes" id="UP000024404"/>
    </source>
</evidence>
<organism evidence="9 10">
    <name type="scientific">Onchocerca volvulus</name>
    <dbReference type="NCBI Taxonomy" id="6282"/>
    <lineage>
        <taxon>Eukaryota</taxon>
        <taxon>Metazoa</taxon>
        <taxon>Ecdysozoa</taxon>
        <taxon>Nematoda</taxon>
        <taxon>Chromadorea</taxon>
        <taxon>Rhabditida</taxon>
        <taxon>Spirurina</taxon>
        <taxon>Spiruromorpha</taxon>
        <taxon>Filarioidea</taxon>
        <taxon>Onchocercidae</taxon>
        <taxon>Onchocerca</taxon>
    </lineage>
</organism>
<evidence type="ECO:0000259" key="8">
    <source>
        <dbReference type="PROSITE" id="PS52027"/>
    </source>
</evidence>
<evidence type="ECO:0000313" key="9">
    <source>
        <dbReference type="EnsemblMetazoa" id="OVOC3201.1"/>
    </source>
</evidence>
<proteinExistence type="inferred from homology"/>
<sequence>MANLPKENEQVHPCEVCGRSFVKNSLVKHETVCRKMAKAKRKVFDSGKQRATGSDITIDNVVNARKEREMLGGTFPRPKTSWRERHETFVNAVSISKQANYSIDITPKDYVKCKYCGRSFNEAAAERHIPFCKTQQEKKGPMKVQKIKSQPSNMTMARPQADDCHQLSNKSLNRDNKMTSKKNVSHPAISERHLKISSRRSESLQRSRVDNSSDNDRRREMSSSRTRNNSATRPPNKFGGQMSNTSERQRINSL</sequence>
<protein>
    <recommendedName>
        <fullName evidence="8">C2HC/C3H-type domain-containing protein</fullName>
    </recommendedName>
</protein>